<feature type="domain" description="Carrier" evidence="6">
    <location>
        <begin position="2"/>
        <end position="77"/>
    </location>
</feature>
<dbReference type="InterPro" id="IPR009081">
    <property type="entry name" value="PP-bd_ACP"/>
</dbReference>
<dbReference type="Gene3D" id="1.10.1200.10">
    <property type="entry name" value="ACP-like"/>
    <property type="match status" value="1"/>
</dbReference>
<evidence type="ECO:0000313" key="8">
    <source>
        <dbReference type="Proteomes" id="UP001652542"/>
    </source>
</evidence>
<name>A0ABT2ZFP7_9RHOB</name>
<comment type="subcellular location">
    <subcellularLocation>
        <location evidence="3">Cytoplasm</location>
    </subcellularLocation>
</comment>
<sequence length="84" mass="9362">MPDTEIQLRFLTARILDIDAESITPATRFVEDLGVGSLETVELMMAFEHELDMEIPDDVVETLRTFGAAVNYVRANRYLAGSVA</sequence>
<keyword evidence="3" id="KW-0276">Fatty acid metabolism</keyword>
<comment type="PTM">
    <text evidence="3">4'-phosphopantetheine is transferred from CoA to a specific serine of apo-ACP by AcpS. This modification is essential for activity because fatty acids are bound in thioester linkage to the sulfhydryl of the prosthetic group.</text>
</comment>
<keyword evidence="2 3" id="KW-0597">Phosphoprotein</keyword>
<keyword evidence="1 3" id="KW-0596">Phosphopantetheine</keyword>
<comment type="function">
    <text evidence="3 5">Carrier of the growing fatty acid chain in fatty acid biosynthesis.</text>
</comment>
<keyword evidence="3" id="KW-0275">Fatty acid biosynthesis</keyword>
<keyword evidence="3" id="KW-0963">Cytoplasm</keyword>
<evidence type="ECO:0000256" key="4">
    <source>
        <dbReference type="NCBIfam" id="TIGR00517"/>
    </source>
</evidence>
<keyword evidence="3" id="KW-0444">Lipid biosynthesis</keyword>
<protein>
    <recommendedName>
        <fullName evidence="3 4">Acyl carrier protein</fullName>
        <shortName evidence="3">ACP</shortName>
    </recommendedName>
</protein>
<comment type="pathway">
    <text evidence="3 5">Lipid metabolism; fatty acid biosynthesis.</text>
</comment>
<organism evidence="7 8">
    <name type="scientific">Albidovulum marisflavi</name>
    <dbReference type="NCBI Taxonomy" id="2984159"/>
    <lineage>
        <taxon>Bacteria</taxon>
        <taxon>Pseudomonadati</taxon>
        <taxon>Pseudomonadota</taxon>
        <taxon>Alphaproteobacteria</taxon>
        <taxon>Rhodobacterales</taxon>
        <taxon>Paracoccaceae</taxon>
        <taxon>Albidovulum</taxon>
    </lineage>
</organism>
<reference evidence="7 8" key="1">
    <citation type="submission" date="2022-10" db="EMBL/GenBank/DDBJ databases">
        <title>Defluviimonas sp. nov., isolated from ocean surface water.</title>
        <authorList>
            <person name="He W."/>
            <person name="Wang L."/>
            <person name="Zhang D.-F."/>
        </authorList>
    </citation>
    <scope>NUCLEOTIDE SEQUENCE [LARGE SCALE GENOMIC DNA]</scope>
    <source>
        <strain evidence="7 8">WL0002</strain>
    </source>
</reference>
<dbReference type="InterPro" id="IPR003231">
    <property type="entry name" value="ACP"/>
</dbReference>
<dbReference type="PROSITE" id="PS50075">
    <property type="entry name" value="CARRIER"/>
    <property type="match status" value="1"/>
</dbReference>
<dbReference type="RefSeq" id="WP_263735585.1">
    <property type="nucleotide sequence ID" value="NZ_JAOWKY010000004.1"/>
</dbReference>
<accession>A0ABT2ZFP7</accession>
<dbReference type="PANTHER" id="PTHR20863:SF76">
    <property type="entry name" value="CARRIER DOMAIN-CONTAINING PROTEIN"/>
    <property type="match status" value="1"/>
</dbReference>
<keyword evidence="3" id="KW-0443">Lipid metabolism</keyword>
<evidence type="ECO:0000256" key="1">
    <source>
        <dbReference type="ARBA" id="ARBA00022450"/>
    </source>
</evidence>
<dbReference type="Pfam" id="PF00550">
    <property type="entry name" value="PP-binding"/>
    <property type="match status" value="1"/>
</dbReference>
<feature type="modified residue" description="O-(pantetheine 4'-phosphoryl)serine" evidence="3">
    <location>
        <position position="37"/>
    </location>
</feature>
<evidence type="ECO:0000256" key="5">
    <source>
        <dbReference type="RuleBase" id="RU003545"/>
    </source>
</evidence>
<dbReference type="InterPro" id="IPR036736">
    <property type="entry name" value="ACP-like_sf"/>
</dbReference>
<evidence type="ECO:0000259" key="6">
    <source>
        <dbReference type="PROSITE" id="PS50075"/>
    </source>
</evidence>
<evidence type="ECO:0000256" key="2">
    <source>
        <dbReference type="ARBA" id="ARBA00022553"/>
    </source>
</evidence>
<evidence type="ECO:0000313" key="7">
    <source>
        <dbReference type="EMBL" id="MCV2869914.1"/>
    </source>
</evidence>
<dbReference type="NCBIfam" id="TIGR00517">
    <property type="entry name" value="acyl_carrier"/>
    <property type="match status" value="1"/>
</dbReference>
<keyword evidence="8" id="KW-1185">Reference proteome</keyword>
<evidence type="ECO:0000256" key="3">
    <source>
        <dbReference type="HAMAP-Rule" id="MF_01217"/>
    </source>
</evidence>
<comment type="PTM">
    <text evidence="5">4'-phosphopantetheine is transferred from CoA to a specific serine of apo-ACP by acpS.</text>
</comment>
<gene>
    <name evidence="3 7" type="primary">acpP</name>
    <name evidence="7" type="ORF">OEW28_14880</name>
</gene>
<dbReference type="EMBL" id="JAOWKY010000004">
    <property type="protein sequence ID" value="MCV2869914.1"/>
    <property type="molecule type" value="Genomic_DNA"/>
</dbReference>
<dbReference type="Proteomes" id="UP001652542">
    <property type="component" value="Unassembled WGS sequence"/>
</dbReference>
<dbReference type="PANTHER" id="PTHR20863">
    <property type="entry name" value="ACYL CARRIER PROTEIN"/>
    <property type="match status" value="1"/>
</dbReference>
<proteinExistence type="inferred from homology"/>
<dbReference type="HAMAP" id="MF_01217">
    <property type="entry name" value="Acyl_carrier"/>
    <property type="match status" value="1"/>
</dbReference>
<dbReference type="SUPFAM" id="SSF47336">
    <property type="entry name" value="ACP-like"/>
    <property type="match status" value="1"/>
</dbReference>
<comment type="similarity">
    <text evidence="3">Belongs to the acyl carrier protein (ACP) family.</text>
</comment>
<comment type="caution">
    <text evidence="7">The sequence shown here is derived from an EMBL/GenBank/DDBJ whole genome shotgun (WGS) entry which is preliminary data.</text>
</comment>